<evidence type="ECO:0000256" key="1">
    <source>
        <dbReference type="SAM" id="MobiDB-lite"/>
    </source>
</evidence>
<organism evidence="2">
    <name type="scientific">Pectinophora gossypiella</name>
    <name type="common">Cotton pink bollworm</name>
    <name type="synonym">Depressaria gossypiella</name>
    <dbReference type="NCBI Taxonomy" id="13191"/>
    <lineage>
        <taxon>Eukaryota</taxon>
        <taxon>Metazoa</taxon>
        <taxon>Ecdysozoa</taxon>
        <taxon>Arthropoda</taxon>
        <taxon>Hexapoda</taxon>
        <taxon>Insecta</taxon>
        <taxon>Pterygota</taxon>
        <taxon>Neoptera</taxon>
        <taxon>Endopterygota</taxon>
        <taxon>Lepidoptera</taxon>
        <taxon>Glossata</taxon>
        <taxon>Ditrysia</taxon>
        <taxon>Gelechioidea</taxon>
        <taxon>Gelechiidae</taxon>
        <taxon>Apatetrinae</taxon>
        <taxon>Pectinophora</taxon>
    </lineage>
</organism>
<name>A0A1E1W613_PECGO</name>
<dbReference type="AlphaFoldDB" id="A0A1E1W613"/>
<feature type="non-terminal residue" evidence="2">
    <location>
        <position position="249"/>
    </location>
</feature>
<dbReference type="EMBL" id="GDQN01008743">
    <property type="protein sequence ID" value="JAT82311.1"/>
    <property type="molecule type" value="Transcribed_RNA"/>
</dbReference>
<accession>A0A1E1W613</accession>
<feature type="compositionally biased region" description="Polar residues" evidence="1">
    <location>
        <begin position="225"/>
        <end position="241"/>
    </location>
</feature>
<feature type="region of interest" description="Disordered" evidence="1">
    <location>
        <begin position="225"/>
        <end position="249"/>
    </location>
</feature>
<protein>
    <submittedName>
        <fullName evidence="2">Uncharacterized protein</fullName>
    </submittedName>
</protein>
<dbReference type="PANTHER" id="PTHR22954:SF3">
    <property type="entry name" value="PROTEIN CBG08539"/>
    <property type="match status" value="1"/>
</dbReference>
<proteinExistence type="predicted"/>
<reference evidence="2" key="1">
    <citation type="submission" date="2015-09" db="EMBL/GenBank/DDBJ databases">
        <title>De novo assembly of Pectinophora gossypiella (Pink Bollworm) gut transcriptome.</title>
        <authorList>
            <person name="Tassone E.E."/>
        </authorList>
    </citation>
    <scope>NUCLEOTIDE SEQUENCE</scope>
</reference>
<dbReference type="InterPro" id="IPR005312">
    <property type="entry name" value="DUF1759"/>
</dbReference>
<evidence type="ECO:0000313" key="2">
    <source>
        <dbReference type="EMBL" id="JAT82311.1"/>
    </source>
</evidence>
<dbReference type="Pfam" id="PF03564">
    <property type="entry name" value="DUF1759"/>
    <property type="match status" value="1"/>
</dbReference>
<dbReference type="PANTHER" id="PTHR22954">
    <property type="entry name" value="RETROVIRAL PROTEASE-RELATED"/>
    <property type="match status" value="1"/>
</dbReference>
<feature type="non-terminal residue" evidence="2">
    <location>
        <position position="1"/>
    </location>
</feature>
<gene>
    <name evidence="2" type="ORF">g.11293</name>
</gene>
<sequence length="249" mass="28422">ERVDDRALGESTANSAAKFKPIAQVRLPKIELPKYDGNIEHWKTFYDTFLSLVHENENISTIEKFHYLISCLSGSALSVAKGVPVTVNNYQIVFDALVERFQNKRILAANYLDKICNHAPLRNCNLNELRNLTSLLQESVNALKAIKIDNLGEFILFYLSSRKLDVDTRKRFETQNSRNLPTFTDLLTFLQTYVKVLEASESSAPIPTASQKMYQIQKPHFETRNNNNRFKSSAFPANTESHLGVEQYS</sequence>
<dbReference type="OrthoDB" id="8194935at2759"/>